<evidence type="ECO:0000256" key="3">
    <source>
        <dbReference type="ARBA" id="ARBA00023163"/>
    </source>
</evidence>
<dbReference type="Proteomes" id="UP001614394">
    <property type="component" value="Unassembled WGS sequence"/>
</dbReference>
<dbReference type="InterPro" id="IPR050313">
    <property type="entry name" value="Carb_Metab_HTH_regulators"/>
</dbReference>
<dbReference type="GO" id="GO:0003677">
    <property type="term" value="F:DNA binding"/>
    <property type="evidence" value="ECO:0007669"/>
    <property type="project" value="UniProtKB-KW"/>
</dbReference>
<dbReference type="InterPro" id="IPR036388">
    <property type="entry name" value="WH-like_DNA-bd_sf"/>
</dbReference>
<keyword evidence="3" id="KW-0804">Transcription</keyword>
<evidence type="ECO:0000313" key="6">
    <source>
        <dbReference type="Proteomes" id="UP001614394"/>
    </source>
</evidence>
<dbReference type="InterPro" id="IPR001034">
    <property type="entry name" value="DeoR_HTH"/>
</dbReference>
<dbReference type="Gene3D" id="1.10.10.10">
    <property type="entry name" value="Winged helix-like DNA-binding domain superfamily/Winged helix DNA-binding domain"/>
    <property type="match status" value="1"/>
</dbReference>
<dbReference type="InterPro" id="IPR036390">
    <property type="entry name" value="WH_DNA-bd_sf"/>
</dbReference>
<organism evidence="5 6">
    <name type="scientific">Streptomyces fildesensis</name>
    <dbReference type="NCBI Taxonomy" id="375757"/>
    <lineage>
        <taxon>Bacteria</taxon>
        <taxon>Bacillati</taxon>
        <taxon>Actinomycetota</taxon>
        <taxon>Actinomycetes</taxon>
        <taxon>Kitasatosporales</taxon>
        <taxon>Streptomycetaceae</taxon>
        <taxon>Streptomyces</taxon>
    </lineage>
</organism>
<dbReference type="Pfam" id="PF08220">
    <property type="entry name" value="HTH_DeoR"/>
    <property type="match status" value="1"/>
</dbReference>
<dbReference type="SUPFAM" id="SSF100950">
    <property type="entry name" value="NagB/RpiA/CoA transferase-like"/>
    <property type="match status" value="1"/>
</dbReference>
<dbReference type="Pfam" id="PF00455">
    <property type="entry name" value="DeoRC"/>
    <property type="match status" value="1"/>
</dbReference>
<evidence type="ECO:0000313" key="5">
    <source>
        <dbReference type="EMBL" id="MFI9105471.1"/>
    </source>
</evidence>
<sequence length="268" mass="28161">MAAVSPWPTAAQQSRRVSAILARLASAGSVSIGAIATELGVSRATIRRDLTALEEQNLLTRTHGGAVAREGAAELPVRYRAGQGQQQKQAIARAAMRGLPAGPYVVAVNGGTTTREVARLLASRTELTVVTNALDIAMELAMRPRVRLVVTGGRARNRSCELVGPWAERTLGSINIGTAFIGVDGISARDGVSTHDEVEARINAVMIERSRRVVVVADGTKIGRNLLAHVVPVSAVDELITDSGADAAELAAIRARNVTVTIADTPVR</sequence>
<dbReference type="RefSeq" id="WP_399656167.1">
    <property type="nucleotide sequence ID" value="NZ_JBITYG010000012.1"/>
</dbReference>
<dbReference type="SMART" id="SM01134">
    <property type="entry name" value="DeoRC"/>
    <property type="match status" value="1"/>
</dbReference>
<dbReference type="InterPro" id="IPR037171">
    <property type="entry name" value="NagB/RpiA_transferase-like"/>
</dbReference>
<keyword evidence="1" id="KW-0805">Transcription regulation</keyword>
<protein>
    <submittedName>
        <fullName evidence="5">DeoR/GlpR family DNA-binding transcription regulator</fullName>
    </submittedName>
</protein>
<dbReference type="SMART" id="SM00420">
    <property type="entry name" value="HTH_DEOR"/>
    <property type="match status" value="1"/>
</dbReference>
<gene>
    <name evidence="5" type="ORF">ACIGXA_33675</name>
</gene>
<dbReference type="EMBL" id="JBITYG010000012">
    <property type="protein sequence ID" value="MFI9105471.1"/>
    <property type="molecule type" value="Genomic_DNA"/>
</dbReference>
<dbReference type="PROSITE" id="PS00894">
    <property type="entry name" value="HTH_DEOR_1"/>
    <property type="match status" value="1"/>
</dbReference>
<evidence type="ECO:0000256" key="2">
    <source>
        <dbReference type="ARBA" id="ARBA00023125"/>
    </source>
</evidence>
<dbReference type="PRINTS" id="PR00037">
    <property type="entry name" value="HTHLACR"/>
</dbReference>
<evidence type="ECO:0000256" key="1">
    <source>
        <dbReference type="ARBA" id="ARBA00023015"/>
    </source>
</evidence>
<reference evidence="5 6" key="1">
    <citation type="submission" date="2024-10" db="EMBL/GenBank/DDBJ databases">
        <title>The Natural Products Discovery Center: Release of the First 8490 Sequenced Strains for Exploring Actinobacteria Biosynthetic Diversity.</title>
        <authorList>
            <person name="Kalkreuter E."/>
            <person name="Kautsar S.A."/>
            <person name="Yang D."/>
            <person name="Bader C.D."/>
            <person name="Teijaro C.N."/>
            <person name="Fluegel L."/>
            <person name="Davis C.M."/>
            <person name="Simpson J.R."/>
            <person name="Lauterbach L."/>
            <person name="Steele A.D."/>
            <person name="Gui C."/>
            <person name="Meng S."/>
            <person name="Li G."/>
            <person name="Viehrig K."/>
            <person name="Ye F."/>
            <person name="Su P."/>
            <person name="Kiefer A.F."/>
            <person name="Nichols A."/>
            <person name="Cepeda A.J."/>
            <person name="Yan W."/>
            <person name="Fan B."/>
            <person name="Jiang Y."/>
            <person name="Adhikari A."/>
            <person name="Zheng C.-J."/>
            <person name="Schuster L."/>
            <person name="Cowan T.M."/>
            <person name="Smanski M.J."/>
            <person name="Chevrette M.G."/>
            <person name="De Carvalho L.P.S."/>
            <person name="Shen B."/>
        </authorList>
    </citation>
    <scope>NUCLEOTIDE SEQUENCE [LARGE SCALE GENOMIC DNA]</scope>
    <source>
        <strain evidence="5 6">NPDC053399</strain>
    </source>
</reference>
<dbReference type="PROSITE" id="PS51000">
    <property type="entry name" value="HTH_DEOR_2"/>
    <property type="match status" value="1"/>
</dbReference>
<dbReference type="SUPFAM" id="SSF46785">
    <property type="entry name" value="Winged helix' DNA-binding domain"/>
    <property type="match status" value="1"/>
</dbReference>
<dbReference type="InterPro" id="IPR018356">
    <property type="entry name" value="Tscrpt_reg_HTH_DeoR_CS"/>
</dbReference>
<evidence type="ECO:0000259" key="4">
    <source>
        <dbReference type="PROSITE" id="PS51000"/>
    </source>
</evidence>
<keyword evidence="2 5" id="KW-0238">DNA-binding</keyword>
<accession>A0ABW8CG91</accession>
<dbReference type="PANTHER" id="PTHR30363">
    <property type="entry name" value="HTH-TYPE TRANSCRIPTIONAL REGULATOR SRLR-RELATED"/>
    <property type="match status" value="1"/>
</dbReference>
<dbReference type="PANTHER" id="PTHR30363:SF44">
    <property type="entry name" value="AGA OPERON TRANSCRIPTIONAL REPRESSOR-RELATED"/>
    <property type="match status" value="1"/>
</dbReference>
<keyword evidence="6" id="KW-1185">Reference proteome</keyword>
<comment type="caution">
    <text evidence="5">The sequence shown here is derived from an EMBL/GenBank/DDBJ whole genome shotgun (WGS) entry which is preliminary data.</text>
</comment>
<proteinExistence type="predicted"/>
<dbReference type="Gene3D" id="3.40.50.1360">
    <property type="match status" value="1"/>
</dbReference>
<feature type="domain" description="HTH deoR-type" evidence="4">
    <location>
        <begin position="13"/>
        <end position="68"/>
    </location>
</feature>
<dbReference type="InterPro" id="IPR014036">
    <property type="entry name" value="DeoR-like_C"/>
</dbReference>
<name>A0ABW8CG91_9ACTN</name>